<evidence type="ECO:0000256" key="2">
    <source>
        <dbReference type="ARBA" id="ARBA00022793"/>
    </source>
</evidence>
<dbReference type="SUPFAM" id="SSF53383">
    <property type="entry name" value="PLP-dependent transferases"/>
    <property type="match status" value="1"/>
</dbReference>
<dbReference type="PANTHER" id="PTHR11999">
    <property type="entry name" value="GROUP II PYRIDOXAL-5-PHOSPHATE DECARBOXYLASE"/>
    <property type="match status" value="1"/>
</dbReference>
<dbReference type="GO" id="GO:0019752">
    <property type="term" value="P:carboxylic acid metabolic process"/>
    <property type="evidence" value="ECO:0007669"/>
    <property type="project" value="InterPro"/>
</dbReference>
<dbReference type="AlphaFoldDB" id="A0A564Z8W0"/>
<dbReference type="PANTHER" id="PTHR11999:SF70">
    <property type="entry name" value="MIP05841P"/>
    <property type="match status" value="1"/>
</dbReference>
<keyword evidence="7" id="KW-1185">Reference proteome</keyword>
<dbReference type="PRINTS" id="PR00800">
    <property type="entry name" value="YHDCRBOXLASE"/>
</dbReference>
<dbReference type="Pfam" id="PF00282">
    <property type="entry name" value="Pyridoxal_deC"/>
    <property type="match status" value="1"/>
</dbReference>
<protein>
    <submittedName>
        <fullName evidence="6">Uncharacterized protein</fullName>
    </submittedName>
</protein>
<dbReference type="GO" id="GO:0030170">
    <property type="term" value="F:pyridoxal phosphate binding"/>
    <property type="evidence" value="ECO:0007669"/>
    <property type="project" value="InterPro"/>
</dbReference>
<evidence type="ECO:0000313" key="7">
    <source>
        <dbReference type="Proteomes" id="UP000321570"/>
    </source>
</evidence>
<evidence type="ECO:0000256" key="4">
    <source>
        <dbReference type="ARBA" id="ARBA00023239"/>
    </source>
</evidence>
<dbReference type="InterPro" id="IPR015424">
    <property type="entry name" value="PyrdxlP-dep_Trfase"/>
</dbReference>
<organism evidence="6 7">
    <name type="scientific">Hymenolepis diminuta</name>
    <name type="common">Rat tapeworm</name>
    <dbReference type="NCBI Taxonomy" id="6216"/>
    <lineage>
        <taxon>Eukaryota</taxon>
        <taxon>Metazoa</taxon>
        <taxon>Spiralia</taxon>
        <taxon>Lophotrochozoa</taxon>
        <taxon>Platyhelminthes</taxon>
        <taxon>Cestoda</taxon>
        <taxon>Eucestoda</taxon>
        <taxon>Cyclophyllidea</taxon>
        <taxon>Hymenolepididae</taxon>
        <taxon>Hymenolepis</taxon>
    </lineage>
</organism>
<dbReference type="EMBL" id="CABIJS010000693">
    <property type="protein sequence ID" value="VUZ55463.1"/>
    <property type="molecule type" value="Genomic_DNA"/>
</dbReference>
<dbReference type="Proteomes" id="UP000321570">
    <property type="component" value="Unassembled WGS sequence"/>
</dbReference>
<name>A0A564Z8W0_HYMDI</name>
<dbReference type="Gene3D" id="3.40.640.10">
    <property type="entry name" value="Type I PLP-dependent aspartate aminotransferase-like (Major domain)"/>
    <property type="match status" value="1"/>
</dbReference>
<keyword evidence="4 5" id="KW-0456">Lyase</keyword>
<keyword evidence="3 5" id="KW-0663">Pyridoxal phosphate</keyword>
<proteinExistence type="inferred from homology"/>
<comment type="similarity">
    <text evidence="5">Belongs to the group II decarboxylase family.</text>
</comment>
<evidence type="ECO:0000256" key="1">
    <source>
        <dbReference type="ARBA" id="ARBA00001933"/>
    </source>
</evidence>
<dbReference type="InterPro" id="IPR002129">
    <property type="entry name" value="PyrdxlP-dep_de-COase"/>
</dbReference>
<feature type="non-terminal residue" evidence="6">
    <location>
        <position position="121"/>
    </location>
</feature>
<dbReference type="GO" id="GO:0006520">
    <property type="term" value="P:amino acid metabolic process"/>
    <property type="evidence" value="ECO:0007669"/>
    <property type="project" value="InterPro"/>
</dbReference>
<evidence type="ECO:0000256" key="5">
    <source>
        <dbReference type="RuleBase" id="RU000382"/>
    </source>
</evidence>
<dbReference type="InterPro" id="IPR010977">
    <property type="entry name" value="Aromatic_deC"/>
</dbReference>
<reference evidence="6 7" key="1">
    <citation type="submission" date="2019-07" db="EMBL/GenBank/DDBJ databases">
        <authorList>
            <person name="Jastrzebski P J."/>
            <person name="Paukszto L."/>
            <person name="Jastrzebski P J."/>
        </authorList>
    </citation>
    <scope>NUCLEOTIDE SEQUENCE [LARGE SCALE GENOMIC DNA]</scope>
    <source>
        <strain evidence="6 7">WMS-il1</strain>
    </source>
</reference>
<dbReference type="GO" id="GO:0016831">
    <property type="term" value="F:carboxy-lyase activity"/>
    <property type="evidence" value="ECO:0007669"/>
    <property type="project" value="UniProtKB-KW"/>
</dbReference>
<gene>
    <name evidence="6" type="ORF">WMSIL1_LOCUS13319</name>
</gene>
<comment type="cofactor">
    <cofactor evidence="1 5">
        <name>pyridoxal 5'-phosphate</name>
        <dbReference type="ChEBI" id="CHEBI:597326"/>
    </cofactor>
</comment>
<keyword evidence="2" id="KW-0210">Decarboxylase</keyword>
<sequence length="121" mass="12994">MANSYPAVCADIIGSAIRGMGFTWASSPVSTELEYVVTNWLAKMLGLPDFYLHSPNGGGGVVNTTCSEQTIITMMAARNKSISKYISANPGTNKFEAFSKLVCYTSVQAHHSIERAGLLNL</sequence>
<dbReference type="GO" id="GO:0005737">
    <property type="term" value="C:cytoplasm"/>
    <property type="evidence" value="ECO:0007669"/>
    <property type="project" value="TreeGrafter"/>
</dbReference>
<evidence type="ECO:0000313" key="6">
    <source>
        <dbReference type="EMBL" id="VUZ55463.1"/>
    </source>
</evidence>
<evidence type="ECO:0000256" key="3">
    <source>
        <dbReference type="ARBA" id="ARBA00022898"/>
    </source>
</evidence>
<dbReference type="InterPro" id="IPR015421">
    <property type="entry name" value="PyrdxlP-dep_Trfase_major"/>
</dbReference>
<accession>A0A564Z8W0</accession>